<comment type="caution">
    <text evidence="2">The sequence shown here is derived from an EMBL/GenBank/DDBJ whole genome shotgun (WGS) entry which is preliminary data.</text>
</comment>
<reference evidence="2 3" key="1">
    <citation type="submission" date="2021-06" db="EMBL/GenBank/DDBJ databases">
        <title>Rheinheimera indica sp. nov., isolated from deep-sea sediment.</title>
        <authorList>
            <person name="Wang Z."/>
            <person name="Zhang X.-Y."/>
        </authorList>
    </citation>
    <scope>NUCLEOTIDE SEQUENCE [LARGE SCALE GENOMIC DNA]</scope>
    <source>
        <strain evidence="2 3">SM2107</strain>
    </source>
</reference>
<organism evidence="2 3">
    <name type="scientific">Arsukibacterium indicum</name>
    <dbReference type="NCBI Taxonomy" id="2848612"/>
    <lineage>
        <taxon>Bacteria</taxon>
        <taxon>Pseudomonadati</taxon>
        <taxon>Pseudomonadota</taxon>
        <taxon>Gammaproteobacteria</taxon>
        <taxon>Chromatiales</taxon>
        <taxon>Chromatiaceae</taxon>
        <taxon>Arsukibacterium</taxon>
    </lineage>
</organism>
<evidence type="ECO:0000313" key="3">
    <source>
        <dbReference type="Proteomes" id="UP000704611"/>
    </source>
</evidence>
<keyword evidence="1" id="KW-0732">Signal</keyword>
<proteinExistence type="predicted"/>
<dbReference type="Proteomes" id="UP000704611">
    <property type="component" value="Unassembled WGS sequence"/>
</dbReference>
<accession>A0ABS6MJQ6</accession>
<evidence type="ECO:0000313" key="2">
    <source>
        <dbReference type="EMBL" id="MBV2129043.1"/>
    </source>
</evidence>
<sequence>MKAFLLLMLVLPPLLHASPLAMQQQTDNAQRLFSYQFRAAEQDIRFQFSLPVASIVRNSNLIKPYVPEVMQQQLWRELQQQAQQAGPYRIAPGPGRDWQNFQLLHAFPATSAQAEQANTQRLQLLQQLQQFSRQFQQQYLSNNGYQLQYLPDNRQQIIVDHLHIIEQSLPDVTPLAQSLVSQLNIQSQRQLLSVLLSWVQLIPLQPAEQADYGQSFSPPLQLLRQHHGDSASKTVLLATLVRSLLPDVKQALLYLPQRTVLALAIPAETDDRTVSLQGTDYLVADPSGPELMPAGTVAMSQQAFIVSQFFAYRLF</sequence>
<gene>
    <name evidence="2" type="ORF">KQY15_08060</name>
</gene>
<name>A0ABS6MJQ6_9GAMM</name>
<feature type="chain" id="PRO_5045089564" evidence="1">
    <location>
        <begin position="18"/>
        <end position="315"/>
    </location>
</feature>
<protein>
    <submittedName>
        <fullName evidence="2">Uncharacterized protein</fullName>
    </submittedName>
</protein>
<evidence type="ECO:0000256" key="1">
    <source>
        <dbReference type="SAM" id="SignalP"/>
    </source>
</evidence>
<dbReference type="RefSeq" id="WP_217668675.1">
    <property type="nucleotide sequence ID" value="NZ_JAHRID010000003.1"/>
</dbReference>
<dbReference type="EMBL" id="JAHRID010000003">
    <property type="protein sequence ID" value="MBV2129043.1"/>
    <property type="molecule type" value="Genomic_DNA"/>
</dbReference>
<feature type="signal peptide" evidence="1">
    <location>
        <begin position="1"/>
        <end position="17"/>
    </location>
</feature>
<keyword evidence="3" id="KW-1185">Reference proteome</keyword>